<accession>A0ABU2LC71</accession>
<organism evidence="3 4">
    <name type="scientific">Streptomyces boetiae</name>
    <dbReference type="NCBI Taxonomy" id="3075541"/>
    <lineage>
        <taxon>Bacteria</taxon>
        <taxon>Bacillati</taxon>
        <taxon>Actinomycetota</taxon>
        <taxon>Actinomycetes</taxon>
        <taxon>Kitasatosporales</taxon>
        <taxon>Streptomycetaceae</taxon>
        <taxon>Streptomyces</taxon>
    </lineage>
</organism>
<comment type="caution">
    <text evidence="3">The sequence shown here is derived from an EMBL/GenBank/DDBJ whole genome shotgun (WGS) entry which is preliminary data.</text>
</comment>
<feature type="transmembrane region" description="Helical" evidence="2">
    <location>
        <begin position="21"/>
        <end position="48"/>
    </location>
</feature>
<feature type="transmembrane region" description="Helical" evidence="2">
    <location>
        <begin position="93"/>
        <end position="117"/>
    </location>
</feature>
<keyword evidence="2" id="KW-1133">Transmembrane helix</keyword>
<reference evidence="4" key="1">
    <citation type="submission" date="2023-07" db="EMBL/GenBank/DDBJ databases">
        <title>30 novel species of actinomycetes from the DSMZ collection.</title>
        <authorList>
            <person name="Nouioui I."/>
        </authorList>
    </citation>
    <scope>NUCLEOTIDE SEQUENCE [LARGE SCALE GENOMIC DNA]</scope>
    <source>
        <strain evidence="4">DSM 44917</strain>
    </source>
</reference>
<evidence type="ECO:0000256" key="2">
    <source>
        <dbReference type="SAM" id="Phobius"/>
    </source>
</evidence>
<protein>
    <submittedName>
        <fullName evidence="3">Type VI secretion protein</fullName>
    </submittedName>
</protein>
<dbReference type="EMBL" id="JAVREN010000031">
    <property type="protein sequence ID" value="MDT0309105.1"/>
    <property type="molecule type" value="Genomic_DNA"/>
</dbReference>
<keyword evidence="2" id="KW-0812">Transmembrane</keyword>
<evidence type="ECO:0000313" key="4">
    <source>
        <dbReference type="Proteomes" id="UP001183388"/>
    </source>
</evidence>
<evidence type="ECO:0000313" key="3">
    <source>
        <dbReference type="EMBL" id="MDT0309105.1"/>
    </source>
</evidence>
<feature type="compositionally biased region" description="Pro residues" evidence="1">
    <location>
        <begin position="128"/>
        <end position="139"/>
    </location>
</feature>
<dbReference type="RefSeq" id="WP_311632061.1">
    <property type="nucleotide sequence ID" value="NZ_JAVREN010000031.1"/>
</dbReference>
<feature type="region of interest" description="Disordered" evidence="1">
    <location>
        <begin position="123"/>
        <end position="182"/>
    </location>
</feature>
<proteinExistence type="predicted"/>
<evidence type="ECO:0000256" key="1">
    <source>
        <dbReference type="SAM" id="MobiDB-lite"/>
    </source>
</evidence>
<name>A0ABU2LC71_9ACTN</name>
<sequence length="438" mass="46010">MAYERQQRGPAPRRAGGGVPDALLIGTLGALVGLTLLVWTATGLAGLLSNGGWPSGVTFVGTAPAIRSLLTAPRDVAAAWPEADPAALPGANALWLVFLAQLAVLFALTLWISFRVARWRAHRGRPRPAAPPVTPPPAERPAQGPVERPAGRRSRRAPAPRAPAPVPAPVDEPAGPAVPRRLVEPAPQAPAPEAALPVPAPVSVPVPGREPVAAVLDAPEGLVVIDPSGHLWDRTARQRGRRGPVHVYDPGHATDAPVRLRWAPHRGCEEMPVARRRAAALLGPVRPSEPIFQLDADTAETMLRCYLHAAALSGEPFPQVQRWAHGRAAGEAGKVLRTHTRAAGGAAMELESALTGHPARRDAALKLIERALSGLEQLHIRQACAPGRVDTLALDNVAGEGATLYIVGDHKETAGLRAGLAEALRADQPTLTFLDPAA</sequence>
<feature type="compositionally biased region" description="Pro residues" evidence="1">
    <location>
        <begin position="160"/>
        <end position="170"/>
    </location>
</feature>
<gene>
    <name evidence="3" type="ORF">RM780_19375</name>
</gene>
<keyword evidence="2" id="KW-0472">Membrane</keyword>
<keyword evidence="4" id="KW-1185">Reference proteome</keyword>
<dbReference type="Proteomes" id="UP001183388">
    <property type="component" value="Unassembled WGS sequence"/>
</dbReference>